<dbReference type="InterPro" id="IPR000542">
    <property type="entry name" value="Carn_acyl_trans"/>
</dbReference>
<feature type="domain" description="Helicase C-terminal" evidence="6">
    <location>
        <begin position="707"/>
        <end position="858"/>
    </location>
</feature>
<dbReference type="InterPro" id="IPR042231">
    <property type="entry name" value="Cho/carn_acyl_trans_2"/>
</dbReference>
<dbReference type="Pfam" id="PF00755">
    <property type="entry name" value="Carn_acyltransf"/>
    <property type="match status" value="1"/>
</dbReference>
<comment type="similarity">
    <text evidence="1">Belongs to the carnitine/choline acetyltransferase family.</text>
</comment>
<evidence type="ECO:0000256" key="3">
    <source>
        <dbReference type="ARBA" id="ARBA00023315"/>
    </source>
</evidence>
<dbReference type="EMBL" id="BQKY01000018">
    <property type="protein sequence ID" value="GJN94723.1"/>
    <property type="molecule type" value="Genomic_DNA"/>
</dbReference>
<dbReference type="PROSITE" id="PS00439">
    <property type="entry name" value="ACYLTRANSF_C_1"/>
    <property type="match status" value="1"/>
</dbReference>
<protein>
    <recommendedName>
        <fullName evidence="6">Helicase C-terminal domain-containing protein</fullName>
    </recommendedName>
</protein>
<evidence type="ECO:0000259" key="6">
    <source>
        <dbReference type="PROSITE" id="PS51194"/>
    </source>
</evidence>
<dbReference type="FunFam" id="3.30.559.70:FF:000003">
    <property type="entry name" value="Carnitine acetyl transferase FacC"/>
    <property type="match status" value="1"/>
</dbReference>
<dbReference type="InterPro" id="IPR023213">
    <property type="entry name" value="CAT-like_dom_sf"/>
</dbReference>
<evidence type="ECO:0000256" key="4">
    <source>
        <dbReference type="PIRSR" id="PIRSR600542-1"/>
    </source>
</evidence>
<feature type="region of interest" description="Disordered" evidence="5">
    <location>
        <begin position="550"/>
        <end position="576"/>
    </location>
</feature>
<dbReference type="InterPro" id="IPR001650">
    <property type="entry name" value="Helicase_C-like"/>
</dbReference>
<dbReference type="Gene3D" id="3.30.559.70">
    <property type="entry name" value="Choline/Carnitine o-acyltransferase, domain 2"/>
    <property type="match status" value="1"/>
</dbReference>
<keyword evidence="2" id="KW-0808">Transferase</keyword>
<feature type="region of interest" description="Disordered" evidence="5">
    <location>
        <begin position="1"/>
        <end position="33"/>
    </location>
</feature>
<dbReference type="InterPro" id="IPR039551">
    <property type="entry name" value="Cho/carn_acyl_trans"/>
</dbReference>
<dbReference type="PANTHER" id="PTHR22589:SF29">
    <property type="entry name" value="MITOCHONDRIAL CARNITINE O-ACETYLTRANSFERASE-RELATED"/>
    <property type="match status" value="1"/>
</dbReference>
<feature type="compositionally biased region" description="Polar residues" evidence="5">
    <location>
        <begin position="1"/>
        <end position="13"/>
    </location>
</feature>
<evidence type="ECO:0000313" key="7">
    <source>
        <dbReference type="EMBL" id="GJN94723.1"/>
    </source>
</evidence>
<evidence type="ECO:0000256" key="2">
    <source>
        <dbReference type="ARBA" id="ARBA00022679"/>
    </source>
</evidence>
<dbReference type="Pfam" id="PF00271">
    <property type="entry name" value="Helicase_C"/>
    <property type="match status" value="1"/>
</dbReference>
<dbReference type="PROSITE" id="PS51194">
    <property type="entry name" value="HELICASE_CTER"/>
    <property type="match status" value="1"/>
</dbReference>
<dbReference type="Gene3D" id="3.30.559.10">
    <property type="entry name" value="Chloramphenicol acetyltransferase-like domain"/>
    <property type="match status" value="1"/>
</dbReference>
<dbReference type="PANTHER" id="PTHR22589">
    <property type="entry name" value="CARNITINE O-ACYLTRANSFERASE"/>
    <property type="match status" value="1"/>
</dbReference>
<dbReference type="AlphaFoldDB" id="A0AAV5GWQ6"/>
<dbReference type="Gene3D" id="3.40.50.300">
    <property type="entry name" value="P-loop containing nucleotide triphosphate hydrolases"/>
    <property type="match status" value="1"/>
</dbReference>
<dbReference type="FunFam" id="3.30.559.10:FF:000019">
    <property type="entry name" value="Carnitine acetyl transferase"/>
    <property type="match status" value="1"/>
</dbReference>
<comment type="caution">
    <text evidence="7">The sequence shown here is derived from an EMBL/GenBank/DDBJ whole genome shotgun (WGS) entry which is preliminary data.</text>
</comment>
<dbReference type="SMART" id="SM00490">
    <property type="entry name" value="HELICc"/>
    <property type="match status" value="1"/>
</dbReference>
<evidence type="ECO:0000313" key="8">
    <source>
        <dbReference type="Proteomes" id="UP001342314"/>
    </source>
</evidence>
<keyword evidence="3" id="KW-0012">Acyltransferase</keyword>
<feature type="compositionally biased region" description="Low complexity" evidence="5">
    <location>
        <begin position="558"/>
        <end position="568"/>
    </location>
</feature>
<proteinExistence type="inferred from homology"/>
<feature type="active site" description="Proton acceptor" evidence="4">
    <location>
        <position position="327"/>
    </location>
</feature>
<sequence length="865" mass="96067">MPSRPHTVSSTPVTHFPAGKTFQGQGMLPKLPVPPLEDTMRRYSYSEHERTKKVVDEFLHKEGPALHERLKQYASGKASYIEEWWTESYLSHSESVVLSLNPFFILEDDPTPARGNQLMRATSLILASLAFVHDLRTGQLEPDAFRGTPLDMSQYLKLFGTSRIPTKTGCRMEIDPASRHIVVMARGQFYWFDVLDSKHRPALTERALLSNLTAIISDAGRTPPNQVSQSSLGVLSTERRATWAGHRHHLTKHEGNAMCLDVIDKALFVVCLDDTSPENASEMCNNMLCGTYKLEKGVQVGTCTNRWYDKLQIIVAANGAAGINFEHSAVDGHTVLRYVADVYTELILRFARSINSAAGTLFKAKVSPWAKGGPGKKVEPQGEEPEEIDIAPKKLEWVMTPELKMAVRFAETRLSDLICQNEAVALEFEVYGKNAITQHGFSPDAFVQMAYQAAYFSLYGRIESTYEPAMTKNFLHGRTEAIRSVTPESVEFVKKFCSDAAPRDKIEALRKACKVHTALTKECSQGLGQDRLLYAMYCLAQQAEQRARANSALENGTVSPDPANSSSDSDSEDSSEVSASIAARIPELFKDPGYATLGHSTLSTSNCGDISLRLFGFGPVVSDGFGLGYIIKPDSISICAASKHRQTSRFLDALRSYFVEVMRLLKQLHAEANRKPNSTYVDHFAGEIDVRTGKPLSSLRNGRIETSAEDEITYSDGYGFYGALTQEVERALDTQRKPRARTQVGCQILATARHGDMEQGQREVIMKEFRSGSSRVLITTDLLARGIDVQQVSLVINYDLPSSRENYIHRIGRGGRFGRKGVAINFVTTEDIDEMPMNVAVRLEQRVPELVTEMLTDTSASQDLI</sequence>
<keyword evidence="8" id="KW-1185">Reference proteome</keyword>
<gene>
    <name evidence="7" type="ORF">Rhopal_007814-T1</name>
</gene>
<dbReference type="CDD" id="cd18787">
    <property type="entry name" value="SF2_C_DEAD"/>
    <property type="match status" value="1"/>
</dbReference>
<accession>A0AAV5GWQ6</accession>
<dbReference type="GO" id="GO:0004092">
    <property type="term" value="F:carnitine O-acetyltransferase activity"/>
    <property type="evidence" value="ECO:0007669"/>
    <property type="project" value="TreeGrafter"/>
</dbReference>
<dbReference type="SUPFAM" id="SSF52540">
    <property type="entry name" value="P-loop containing nucleoside triphosphate hydrolases"/>
    <property type="match status" value="1"/>
</dbReference>
<dbReference type="Proteomes" id="UP001342314">
    <property type="component" value="Unassembled WGS sequence"/>
</dbReference>
<dbReference type="SUPFAM" id="SSF52777">
    <property type="entry name" value="CoA-dependent acyltransferases"/>
    <property type="match status" value="2"/>
</dbReference>
<reference evidence="7 8" key="1">
    <citation type="submission" date="2021-12" db="EMBL/GenBank/DDBJ databases">
        <title>High titer production of polyol ester of fatty acids by Rhodotorula paludigena BS15 towards product separation-free biomass refinery.</title>
        <authorList>
            <person name="Mano J."/>
            <person name="Ono H."/>
            <person name="Tanaka T."/>
            <person name="Naito K."/>
            <person name="Sushida H."/>
            <person name="Ike M."/>
            <person name="Tokuyasu K."/>
            <person name="Kitaoka M."/>
        </authorList>
    </citation>
    <scope>NUCLEOTIDE SEQUENCE [LARGE SCALE GENOMIC DNA]</scope>
    <source>
        <strain evidence="7 8">BS15</strain>
    </source>
</reference>
<evidence type="ECO:0000256" key="1">
    <source>
        <dbReference type="ARBA" id="ARBA00005232"/>
    </source>
</evidence>
<organism evidence="7 8">
    <name type="scientific">Rhodotorula paludigena</name>
    <dbReference type="NCBI Taxonomy" id="86838"/>
    <lineage>
        <taxon>Eukaryota</taxon>
        <taxon>Fungi</taxon>
        <taxon>Dikarya</taxon>
        <taxon>Basidiomycota</taxon>
        <taxon>Pucciniomycotina</taxon>
        <taxon>Microbotryomycetes</taxon>
        <taxon>Sporidiobolales</taxon>
        <taxon>Sporidiobolaceae</taxon>
        <taxon>Rhodotorula</taxon>
    </lineage>
</organism>
<dbReference type="InterPro" id="IPR027417">
    <property type="entry name" value="P-loop_NTPase"/>
</dbReference>
<dbReference type="GO" id="GO:0005739">
    <property type="term" value="C:mitochondrion"/>
    <property type="evidence" value="ECO:0007669"/>
    <property type="project" value="TreeGrafter"/>
</dbReference>
<dbReference type="PROSITE" id="PS00440">
    <property type="entry name" value="ACYLTRANSF_C_2"/>
    <property type="match status" value="1"/>
</dbReference>
<dbReference type="GO" id="GO:0009437">
    <property type="term" value="P:carnitine metabolic process"/>
    <property type="evidence" value="ECO:0007669"/>
    <property type="project" value="TreeGrafter"/>
</dbReference>
<evidence type="ECO:0000256" key="5">
    <source>
        <dbReference type="SAM" id="MobiDB-lite"/>
    </source>
</evidence>
<name>A0AAV5GWQ6_9BASI</name>